<dbReference type="AlphaFoldDB" id="A0A3S0KBE3"/>
<accession>A0A3S0KBE3</accession>
<dbReference type="Gene3D" id="3.30.470.20">
    <property type="entry name" value="ATP-grasp fold, B domain"/>
    <property type="match status" value="1"/>
</dbReference>
<evidence type="ECO:0000313" key="2">
    <source>
        <dbReference type="EMBL" id="RTR26848.1"/>
    </source>
</evidence>
<sequence length="361" mass="39240">MTSPTRVLLNKNFSVTAAQMTALMGAQAAAGDADAPYELWASHSDPANGMLAAASHTLLEPAGLLGDAYADWLLDACVQRGIGVLWAGKEREWLADHQGRFAAQGVQLVVPAERHIQEKLDHKDAFLEDWDPQILPIPRWQRFTTPQEFGAAYAALQGSRRRLCIKPAQGIYASGFRILEDPPSLDGFLGGSLYTMSLAAARELFSAPQFPPMLLMEVLEGPERSVDCVAWEGRLIRAVVRRKFGVGQVIEDRPDLTEAARRIAERYGLSGIFNFQTKDQAGAANMLEINARASGGLRYSMAAGVDFLRLGLDAATGRLDWDALPTVQTGFQVYEDKAVRVVPGLPAWAEAGLHTPSGGRP</sequence>
<organism evidence="2 3">
    <name type="scientific">Deinococcus radiophilus</name>
    <dbReference type="NCBI Taxonomy" id="32062"/>
    <lineage>
        <taxon>Bacteria</taxon>
        <taxon>Thermotogati</taxon>
        <taxon>Deinococcota</taxon>
        <taxon>Deinococci</taxon>
        <taxon>Deinococcales</taxon>
        <taxon>Deinococcaceae</taxon>
        <taxon>Deinococcus</taxon>
    </lineage>
</organism>
<dbReference type="PIRSF" id="PIRSF029120">
    <property type="entry name" value="UCP029120"/>
    <property type="match status" value="1"/>
</dbReference>
<dbReference type="OrthoDB" id="9803907at2"/>
<dbReference type="InterPro" id="IPR011226">
    <property type="entry name" value="ATP-grasp_fam"/>
</dbReference>
<name>A0A3S0KBE3_9DEIO</name>
<evidence type="ECO:0000256" key="1">
    <source>
        <dbReference type="SAM" id="SignalP"/>
    </source>
</evidence>
<gene>
    <name evidence="2" type="ORF">EJ104_07575</name>
</gene>
<dbReference type="EMBL" id="RXPE01000013">
    <property type="protein sequence ID" value="RTR26848.1"/>
    <property type="molecule type" value="Genomic_DNA"/>
</dbReference>
<proteinExistence type="predicted"/>
<evidence type="ECO:0008006" key="4">
    <source>
        <dbReference type="Google" id="ProtNLM"/>
    </source>
</evidence>
<dbReference type="SUPFAM" id="SSF56059">
    <property type="entry name" value="Glutathione synthetase ATP-binding domain-like"/>
    <property type="match status" value="1"/>
</dbReference>
<dbReference type="Pfam" id="PF15632">
    <property type="entry name" value="ATPgrasp_Ter"/>
    <property type="match status" value="1"/>
</dbReference>
<keyword evidence="3" id="KW-1185">Reference proteome</keyword>
<feature type="chain" id="PRO_5018635362" description="ATP-grasp domain-containing protein" evidence="1">
    <location>
        <begin position="29"/>
        <end position="361"/>
    </location>
</feature>
<dbReference type="Proteomes" id="UP000277766">
    <property type="component" value="Unassembled WGS sequence"/>
</dbReference>
<feature type="signal peptide" evidence="1">
    <location>
        <begin position="1"/>
        <end position="28"/>
    </location>
</feature>
<dbReference type="RefSeq" id="WP_126352149.1">
    <property type="nucleotide sequence ID" value="NZ_CP086382.1"/>
</dbReference>
<evidence type="ECO:0000313" key="3">
    <source>
        <dbReference type="Proteomes" id="UP000277766"/>
    </source>
</evidence>
<reference evidence="2 3" key="1">
    <citation type="submission" date="2018-12" db="EMBL/GenBank/DDBJ databases">
        <title>Deinococcus radiophilus ATCC 27603 genome sequencing and assembly.</title>
        <authorList>
            <person name="Maclea K.S."/>
            <person name="Maynard C.R."/>
        </authorList>
    </citation>
    <scope>NUCLEOTIDE SEQUENCE [LARGE SCALE GENOMIC DNA]</scope>
    <source>
        <strain evidence="2 3">ATCC 27603</strain>
    </source>
</reference>
<comment type="caution">
    <text evidence="2">The sequence shown here is derived from an EMBL/GenBank/DDBJ whole genome shotgun (WGS) entry which is preliminary data.</text>
</comment>
<keyword evidence="1" id="KW-0732">Signal</keyword>
<protein>
    <recommendedName>
        <fullName evidence="4">ATP-grasp domain-containing protein</fullName>
    </recommendedName>
</protein>